<feature type="compositionally biased region" description="Low complexity" evidence="2">
    <location>
        <begin position="79"/>
        <end position="103"/>
    </location>
</feature>
<organism evidence="3 4">
    <name type="scientific">Parathielavia hyrcaniae</name>
    <dbReference type="NCBI Taxonomy" id="113614"/>
    <lineage>
        <taxon>Eukaryota</taxon>
        <taxon>Fungi</taxon>
        <taxon>Dikarya</taxon>
        <taxon>Ascomycota</taxon>
        <taxon>Pezizomycotina</taxon>
        <taxon>Sordariomycetes</taxon>
        <taxon>Sordariomycetidae</taxon>
        <taxon>Sordariales</taxon>
        <taxon>Chaetomiaceae</taxon>
        <taxon>Parathielavia</taxon>
    </lineage>
</organism>
<feature type="region of interest" description="Disordered" evidence="2">
    <location>
        <begin position="1"/>
        <end position="108"/>
    </location>
</feature>
<feature type="compositionally biased region" description="Polar residues" evidence="2">
    <location>
        <begin position="548"/>
        <end position="557"/>
    </location>
</feature>
<name>A0AAN6Q2D8_9PEZI</name>
<protein>
    <submittedName>
        <fullName evidence="3">Uncharacterized protein</fullName>
    </submittedName>
</protein>
<dbReference type="AlphaFoldDB" id="A0AAN6Q2D8"/>
<keyword evidence="1" id="KW-0175">Coiled coil</keyword>
<feature type="region of interest" description="Disordered" evidence="2">
    <location>
        <begin position="701"/>
        <end position="736"/>
    </location>
</feature>
<feature type="coiled-coil region" evidence="1">
    <location>
        <begin position="255"/>
        <end position="312"/>
    </location>
</feature>
<dbReference type="EMBL" id="MU863637">
    <property type="protein sequence ID" value="KAK4100999.1"/>
    <property type="molecule type" value="Genomic_DNA"/>
</dbReference>
<feature type="coiled-coil region" evidence="1">
    <location>
        <begin position="579"/>
        <end position="624"/>
    </location>
</feature>
<comment type="caution">
    <text evidence="3">The sequence shown here is derived from an EMBL/GenBank/DDBJ whole genome shotgun (WGS) entry which is preliminary data.</text>
</comment>
<reference evidence="3" key="2">
    <citation type="submission" date="2023-05" db="EMBL/GenBank/DDBJ databases">
        <authorList>
            <consortium name="Lawrence Berkeley National Laboratory"/>
            <person name="Steindorff A."/>
            <person name="Hensen N."/>
            <person name="Bonometti L."/>
            <person name="Westerberg I."/>
            <person name="Brannstrom I.O."/>
            <person name="Guillou S."/>
            <person name="Cros-Aarteil S."/>
            <person name="Calhoun S."/>
            <person name="Haridas S."/>
            <person name="Kuo A."/>
            <person name="Mondo S."/>
            <person name="Pangilinan J."/>
            <person name="Riley R."/>
            <person name="Labutti K."/>
            <person name="Andreopoulos B."/>
            <person name="Lipzen A."/>
            <person name="Chen C."/>
            <person name="Yanf M."/>
            <person name="Daum C."/>
            <person name="Ng V."/>
            <person name="Clum A."/>
            <person name="Ohm R."/>
            <person name="Martin F."/>
            <person name="Silar P."/>
            <person name="Natvig D."/>
            <person name="Lalanne C."/>
            <person name="Gautier V."/>
            <person name="Ament-Velasquez S.L."/>
            <person name="Kruys A."/>
            <person name="Hutchinson M.I."/>
            <person name="Powell A.J."/>
            <person name="Barry K."/>
            <person name="Miller A.N."/>
            <person name="Grigoriev I.V."/>
            <person name="Debuchy R."/>
            <person name="Gladieux P."/>
            <person name="Thoren M.H."/>
            <person name="Johannesson H."/>
        </authorList>
    </citation>
    <scope>NUCLEOTIDE SEQUENCE</scope>
    <source>
        <strain evidence="3">CBS 757.83</strain>
    </source>
</reference>
<evidence type="ECO:0000313" key="3">
    <source>
        <dbReference type="EMBL" id="KAK4100999.1"/>
    </source>
</evidence>
<evidence type="ECO:0000313" key="4">
    <source>
        <dbReference type="Proteomes" id="UP001305647"/>
    </source>
</evidence>
<gene>
    <name evidence="3" type="ORF">N658DRAFT_516198</name>
</gene>
<sequence>MSYRAASDAYSRRPTDDDRRGSDSRESRRDSFPRKGSDPYKDERYRRDTDPNARDRRNPTESSRDSSLFGNPAKITPTAAGSARSIPRSRSASISQSPAASPGVGQTPVDERLRGMLQKYAAAAVTKATLMAEREPLAKAMKARQAEYDKSMNKHADFPSVPEVQNMHRLKYASNVSSLDARIEKAQHELDTVAESLAQAFLHQQSSAQNTEPAITTAVSAMLAQYQKTINNLQTKICAQETRVRDIEAEHSEELSQLRAEFAQKTAKMKEWMDEQLEAFKAKNDTKQAKTMKGLKEEMRREMREEMRKEMKGEMWRDMKDEMRREMKEQLAGEFEKRQTEQGKSQRNDMRAQLCKHEEEVTRAVEQQLLAHKTSSEATLRMEFSTLVQKEGSTLRSDVSGLLSRVDALAGELARNAQAMASLRHDLTAGAQRVEEEARKVEEHEAKLSSLDIDALGEAAETLSVGFPALQTKVAAIQAKVDGISTEGLDAKLETGHQQIFSRVEEYVGQMGDLLGQMVDGLRNAVVDHGTRIATLETAPASGAGSITARSGTSSAKVPSANPDLASVRSECISARAAAERLTRLYTELSSKVDEVTRDFSASHENLNKQLEAERLSLEVLDTQFNNLTTDALAKIIIGVLEGLYPNARLLNNDIEALKTQAGRFGSRLDSLEGRVQDFKGKVDSLGDAKLDRLNGAKMHEYSLKDAEESGRPGQKRKRWDSTENGAEHMGTNGTG</sequence>
<dbReference type="Proteomes" id="UP001305647">
    <property type="component" value="Unassembled WGS sequence"/>
</dbReference>
<feature type="compositionally biased region" description="Basic and acidic residues" evidence="2">
    <location>
        <begin position="701"/>
        <end position="711"/>
    </location>
</feature>
<feature type="region of interest" description="Disordered" evidence="2">
    <location>
        <begin position="543"/>
        <end position="562"/>
    </location>
</feature>
<keyword evidence="4" id="KW-1185">Reference proteome</keyword>
<reference evidence="3" key="1">
    <citation type="journal article" date="2023" name="Mol. Phylogenet. Evol.">
        <title>Genome-scale phylogeny and comparative genomics of the fungal order Sordariales.</title>
        <authorList>
            <person name="Hensen N."/>
            <person name="Bonometti L."/>
            <person name="Westerberg I."/>
            <person name="Brannstrom I.O."/>
            <person name="Guillou S."/>
            <person name="Cros-Aarteil S."/>
            <person name="Calhoun S."/>
            <person name="Haridas S."/>
            <person name="Kuo A."/>
            <person name="Mondo S."/>
            <person name="Pangilinan J."/>
            <person name="Riley R."/>
            <person name="LaButti K."/>
            <person name="Andreopoulos B."/>
            <person name="Lipzen A."/>
            <person name="Chen C."/>
            <person name="Yan M."/>
            <person name="Daum C."/>
            <person name="Ng V."/>
            <person name="Clum A."/>
            <person name="Steindorff A."/>
            <person name="Ohm R.A."/>
            <person name="Martin F."/>
            <person name="Silar P."/>
            <person name="Natvig D.O."/>
            <person name="Lalanne C."/>
            <person name="Gautier V."/>
            <person name="Ament-Velasquez S.L."/>
            <person name="Kruys A."/>
            <person name="Hutchinson M.I."/>
            <person name="Powell A.J."/>
            <person name="Barry K."/>
            <person name="Miller A.N."/>
            <person name="Grigoriev I.V."/>
            <person name="Debuchy R."/>
            <person name="Gladieux P."/>
            <person name="Hiltunen Thoren M."/>
            <person name="Johannesson H."/>
        </authorList>
    </citation>
    <scope>NUCLEOTIDE SEQUENCE</scope>
    <source>
        <strain evidence="3">CBS 757.83</strain>
    </source>
</reference>
<proteinExistence type="predicted"/>
<evidence type="ECO:0000256" key="2">
    <source>
        <dbReference type="SAM" id="MobiDB-lite"/>
    </source>
</evidence>
<accession>A0AAN6Q2D8</accession>
<feature type="compositionally biased region" description="Basic and acidic residues" evidence="2">
    <location>
        <begin position="10"/>
        <end position="64"/>
    </location>
</feature>
<evidence type="ECO:0000256" key="1">
    <source>
        <dbReference type="SAM" id="Coils"/>
    </source>
</evidence>